<proteinExistence type="predicted"/>
<evidence type="ECO:0000313" key="1">
    <source>
        <dbReference type="EMBL" id="BCR84760.1"/>
    </source>
</evidence>
<dbReference type="RefSeq" id="XP_043133282.1">
    <property type="nucleotide sequence ID" value="XM_043284496.1"/>
</dbReference>
<dbReference type="GeneID" id="66979119"/>
<dbReference type="KEGG" id="ache:ACHE_20218S"/>
<evidence type="ECO:0000313" key="2">
    <source>
        <dbReference type="Proteomes" id="UP000637239"/>
    </source>
</evidence>
<gene>
    <name evidence="1" type="ORF">ACHE_20218S</name>
</gene>
<dbReference type="AlphaFoldDB" id="A0A7R7VHC6"/>
<dbReference type="EMBL" id="AP024417">
    <property type="protein sequence ID" value="BCR84760.1"/>
    <property type="molecule type" value="Genomic_DNA"/>
</dbReference>
<name>A0A7R7VHC6_ASPCH</name>
<dbReference type="Proteomes" id="UP000637239">
    <property type="component" value="Chromosome 2"/>
</dbReference>
<accession>A0A7R7VHC6</accession>
<organism evidence="1 2">
    <name type="scientific">Aspergillus chevalieri</name>
    <name type="common">Eurotium chevalieri</name>
    <dbReference type="NCBI Taxonomy" id="182096"/>
    <lineage>
        <taxon>Eukaryota</taxon>
        <taxon>Fungi</taxon>
        <taxon>Dikarya</taxon>
        <taxon>Ascomycota</taxon>
        <taxon>Pezizomycotina</taxon>
        <taxon>Eurotiomycetes</taxon>
        <taxon>Eurotiomycetidae</taxon>
        <taxon>Eurotiales</taxon>
        <taxon>Aspergillaceae</taxon>
        <taxon>Aspergillus</taxon>
        <taxon>Aspergillus subgen. Aspergillus</taxon>
    </lineage>
</organism>
<sequence length="113" mass="12558">MGLLDLIKGRMIIVGQIQLLYHEADGAVLLLDKGMTTVSILLDGPAQMVFLAQRSLQTYLQHLDDVSLVTIIQPEKDDIVLVAADAEIVEGGEFEPFLRVIFPTEWMKVNMSC</sequence>
<reference evidence="1" key="2">
    <citation type="submission" date="2021-02" db="EMBL/GenBank/DDBJ databases">
        <title>Aspergillus chevalieri M1 genome sequence.</title>
        <authorList>
            <person name="Kadooka C."/>
            <person name="Mori K."/>
            <person name="Futagami T."/>
        </authorList>
    </citation>
    <scope>NUCLEOTIDE SEQUENCE</scope>
    <source>
        <strain evidence="1">M1</strain>
    </source>
</reference>
<keyword evidence="2" id="KW-1185">Reference proteome</keyword>
<reference evidence="1" key="1">
    <citation type="submission" date="2021-01" db="EMBL/GenBank/DDBJ databases">
        <authorList>
            <consortium name="Aspergillus chevalieri M1 genome sequencing consortium"/>
            <person name="Kazuki M."/>
            <person name="Futagami T."/>
        </authorList>
    </citation>
    <scope>NUCLEOTIDE SEQUENCE</scope>
    <source>
        <strain evidence="1">M1</strain>
    </source>
</reference>
<protein>
    <submittedName>
        <fullName evidence="1">Uncharacterized protein</fullName>
    </submittedName>
</protein>